<dbReference type="CDD" id="cd16664">
    <property type="entry name" value="RING-Ubox_PUB"/>
    <property type="match status" value="1"/>
</dbReference>
<dbReference type="InterPro" id="IPR045185">
    <property type="entry name" value="PUB22/23/24-like"/>
</dbReference>
<dbReference type="PANTHER" id="PTHR22849">
    <property type="entry name" value="WDSAM1 PROTEIN"/>
    <property type="match status" value="1"/>
</dbReference>
<comment type="pathway">
    <text evidence="2 5">Protein modification; protein ubiquitination.</text>
</comment>
<organism evidence="7 8">
    <name type="scientific">Cuscuta epithymum</name>
    <dbReference type="NCBI Taxonomy" id="186058"/>
    <lineage>
        <taxon>Eukaryota</taxon>
        <taxon>Viridiplantae</taxon>
        <taxon>Streptophyta</taxon>
        <taxon>Embryophyta</taxon>
        <taxon>Tracheophyta</taxon>
        <taxon>Spermatophyta</taxon>
        <taxon>Magnoliopsida</taxon>
        <taxon>eudicotyledons</taxon>
        <taxon>Gunneridae</taxon>
        <taxon>Pentapetalae</taxon>
        <taxon>asterids</taxon>
        <taxon>lamiids</taxon>
        <taxon>Solanales</taxon>
        <taxon>Convolvulaceae</taxon>
        <taxon>Cuscuteae</taxon>
        <taxon>Cuscuta</taxon>
        <taxon>Cuscuta subgen. Cuscuta</taxon>
    </lineage>
</organism>
<gene>
    <name evidence="7" type="ORF">CEPIT_LOCUS37225</name>
</gene>
<dbReference type="EC" id="2.3.2.27" evidence="5"/>
<dbReference type="GO" id="GO:0061630">
    <property type="term" value="F:ubiquitin protein ligase activity"/>
    <property type="evidence" value="ECO:0007669"/>
    <property type="project" value="UniProtKB-UniRule"/>
</dbReference>
<dbReference type="InterPro" id="IPR016024">
    <property type="entry name" value="ARM-type_fold"/>
</dbReference>
<dbReference type="Pfam" id="PF25598">
    <property type="entry name" value="ARM_PUB"/>
    <property type="match status" value="1"/>
</dbReference>
<keyword evidence="4 5" id="KW-0833">Ubl conjugation pathway</keyword>
<dbReference type="GO" id="GO:0016567">
    <property type="term" value="P:protein ubiquitination"/>
    <property type="evidence" value="ECO:0007669"/>
    <property type="project" value="UniProtKB-UniRule"/>
</dbReference>
<proteinExistence type="predicted"/>
<dbReference type="SUPFAM" id="SSF57850">
    <property type="entry name" value="RING/U-box"/>
    <property type="match status" value="1"/>
</dbReference>
<evidence type="ECO:0000256" key="3">
    <source>
        <dbReference type="ARBA" id="ARBA00022679"/>
    </source>
</evidence>
<evidence type="ECO:0000259" key="6">
    <source>
        <dbReference type="PROSITE" id="PS51698"/>
    </source>
</evidence>
<dbReference type="InterPro" id="IPR013083">
    <property type="entry name" value="Znf_RING/FYVE/PHD"/>
</dbReference>
<dbReference type="SMART" id="SM00504">
    <property type="entry name" value="Ubox"/>
    <property type="match status" value="1"/>
</dbReference>
<keyword evidence="3 5" id="KW-0808">Transferase</keyword>
<feature type="domain" description="U-box" evidence="6">
    <location>
        <begin position="32"/>
        <end position="106"/>
    </location>
</feature>
<dbReference type="FunFam" id="3.30.40.10:FF:000442">
    <property type="entry name" value="RING-type E3 ubiquitin transferase"/>
    <property type="match status" value="1"/>
</dbReference>
<name>A0AAV0FVA1_9ASTE</name>
<evidence type="ECO:0000256" key="4">
    <source>
        <dbReference type="ARBA" id="ARBA00022786"/>
    </source>
</evidence>
<evidence type="ECO:0000256" key="2">
    <source>
        <dbReference type="ARBA" id="ARBA00004906"/>
    </source>
</evidence>
<reference evidence="7" key="1">
    <citation type="submission" date="2022-07" db="EMBL/GenBank/DDBJ databases">
        <authorList>
            <person name="Macas J."/>
            <person name="Novak P."/>
            <person name="Neumann P."/>
        </authorList>
    </citation>
    <scope>NUCLEOTIDE SEQUENCE</scope>
</reference>
<dbReference type="Gene3D" id="1.25.10.10">
    <property type="entry name" value="Leucine-rich Repeat Variant"/>
    <property type="match status" value="1"/>
</dbReference>
<protein>
    <recommendedName>
        <fullName evidence="5 6">U-box domain-containing protein</fullName>
        <ecNumber evidence="5">2.3.2.27</ecNumber>
    </recommendedName>
    <alternativeName>
        <fullName evidence="5">RING-type E3 ubiquitin transferase PUB</fullName>
    </alternativeName>
</protein>
<evidence type="ECO:0000256" key="1">
    <source>
        <dbReference type="ARBA" id="ARBA00000900"/>
    </source>
</evidence>
<comment type="catalytic activity">
    <reaction evidence="1 5">
        <text>S-ubiquitinyl-[E2 ubiquitin-conjugating enzyme]-L-cysteine + [acceptor protein]-L-lysine = [E2 ubiquitin-conjugating enzyme]-L-cysteine + N(6)-ubiquitinyl-[acceptor protein]-L-lysine.</text>
        <dbReference type="EC" id="2.3.2.27"/>
    </reaction>
</comment>
<accession>A0AAV0FVA1</accession>
<dbReference type="Gene3D" id="3.30.40.10">
    <property type="entry name" value="Zinc/RING finger domain, C3HC4 (zinc finger)"/>
    <property type="match status" value="1"/>
</dbReference>
<dbReference type="SUPFAM" id="SSF48371">
    <property type="entry name" value="ARM repeat"/>
    <property type="match status" value="1"/>
</dbReference>
<dbReference type="InterPro" id="IPR003613">
    <property type="entry name" value="Ubox_domain"/>
</dbReference>
<dbReference type="InterPro" id="IPR045210">
    <property type="entry name" value="RING-Ubox_PUB"/>
</dbReference>
<evidence type="ECO:0000313" key="7">
    <source>
        <dbReference type="EMBL" id="CAH9138967.1"/>
    </source>
</evidence>
<keyword evidence="8" id="KW-1185">Reference proteome</keyword>
<sequence length="455" mass="50480">MTFFFRLRRAAGGHNGRKNKISRPDDSPGDLTTPSNFICPVSLDLMKDPVTLSTGITYDRESIERWLEAGNKTCPLTNQILETYDLIPNHSIRRMIQDWCVENKSYGLERIPTPRVPVGPSQISAICAAIDAATRVGDSTRCRDLVGKIKVWGRESERNKICIRDDGGTGVAISACFEFFAGASMEKHSDLLRDLLSILAWMFPLREEGKSTLGAKASLQCMAWFLNGSDEDLPANQNALLVLKELISSDQTYANALLEVDQSLPKSLLKMVKLPSYPSANTATKASLTIMHHMIIVEVPHRKPSDRNVISELVHAGLVSVLLELLVDADKSVCQKALTILDAVCSCQEGREKAYGHPLTMPLLVKKIMRVSELGTEHCISAMWKLCKGEEERAAAIEALELGAFQKLLVVLQVGCGEKVKEKATELLKMMNVYKDRVTECLDSSNGFMYLKRSY</sequence>
<dbReference type="InterPro" id="IPR058678">
    <property type="entry name" value="ARM_PUB"/>
</dbReference>
<dbReference type="InterPro" id="IPR011989">
    <property type="entry name" value="ARM-like"/>
</dbReference>
<evidence type="ECO:0000256" key="5">
    <source>
        <dbReference type="RuleBase" id="RU369093"/>
    </source>
</evidence>
<dbReference type="AlphaFoldDB" id="A0AAV0FVA1"/>
<dbReference type="Pfam" id="PF04564">
    <property type="entry name" value="U-box"/>
    <property type="match status" value="1"/>
</dbReference>
<dbReference type="PROSITE" id="PS51698">
    <property type="entry name" value="U_BOX"/>
    <property type="match status" value="1"/>
</dbReference>
<dbReference type="Proteomes" id="UP001152523">
    <property type="component" value="Unassembled WGS sequence"/>
</dbReference>
<evidence type="ECO:0000313" key="8">
    <source>
        <dbReference type="Proteomes" id="UP001152523"/>
    </source>
</evidence>
<dbReference type="PANTHER" id="PTHR22849:SF61">
    <property type="entry name" value="U-BOX DOMAIN-CONTAINING PROTEIN 21"/>
    <property type="match status" value="1"/>
</dbReference>
<comment type="caution">
    <text evidence="7">The sequence shown here is derived from an EMBL/GenBank/DDBJ whole genome shotgun (WGS) entry which is preliminary data.</text>
</comment>
<dbReference type="EMBL" id="CAMAPF010001014">
    <property type="protein sequence ID" value="CAH9138967.1"/>
    <property type="molecule type" value="Genomic_DNA"/>
</dbReference>
<comment type="function">
    <text evidence="5">Functions as an E3 ubiquitin ligase.</text>
</comment>